<dbReference type="GO" id="GO:0061459">
    <property type="term" value="F:L-arginine transmembrane transporter activity"/>
    <property type="evidence" value="ECO:0007669"/>
    <property type="project" value="TreeGrafter"/>
</dbReference>
<dbReference type="GO" id="GO:0015189">
    <property type="term" value="F:L-lysine transmembrane transporter activity"/>
    <property type="evidence" value="ECO:0007669"/>
    <property type="project" value="TreeGrafter"/>
</dbReference>
<dbReference type="InterPro" id="IPR013057">
    <property type="entry name" value="AA_transpt_TM"/>
</dbReference>
<proteinExistence type="inferred from homology"/>
<feature type="transmembrane region" description="Helical" evidence="10">
    <location>
        <begin position="184"/>
        <end position="203"/>
    </location>
</feature>
<feature type="transmembrane region" description="Helical" evidence="10">
    <location>
        <begin position="444"/>
        <end position="465"/>
    </location>
</feature>
<dbReference type="GO" id="GO:0015194">
    <property type="term" value="F:L-serine transmembrane transporter activity"/>
    <property type="evidence" value="ECO:0007669"/>
    <property type="project" value="TreeGrafter"/>
</dbReference>
<evidence type="ECO:0000256" key="7">
    <source>
        <dbReference type="ARBA" id="ARBA00022989"/>
    </source>
</evidence>
<feature type="compositionally biased region" description="Low complexity" evidence="9">
    <location>
        <begin position="38"/>
        <end position="49"/>
    </location>
</feature>
<dbReference type="EMBL" id="QEAN01000137">
    <property type="protein sequence ID" value="TPX46378.1"/>
    <property type="molecule type" value="Genomic_DNA"/>
</dbReference>
<reference evidence="14 15" key="1">
    <citation type="journal article" date="2019" name="Sci. Rep.">
        <title>Comparative genomics of chytrid fungi reveal insights into the obligate biotrophic and pathogenic lifestyle of Synchytrium endobioticum.</title>
        <authorList>
            <person name="van de Vossenberg B.T.L.H."/>
            <person name="Warris S."/>
            <person name="Nguyen H.D.T."/>
            <person name="van Gent-Pelzer M.P.E."/>
            <person name="Joly D.L."/>
            <person name="van de Geest H.C."/>
            <person name="Bonants P.J.M."/>
            <person name="Smith D.S."/>
            <person name="Levesque C.A."/>
            <person name="van der Lee T.A.J."/>
        </authorList>
    </citation>
    <scope>NUCLEOTIDE SEQUENCE [LARGE SCALE GENOMIC DNA]</scope>
    <source>
        <strain evidence="13 15">LEV6574</strain>
        <strain evidence="12 14">MB42</strain>
    </source>
</reference>
<sequence>MSISPSASSPSSAGVLLSPSPSDLSFHTTVEDTPHETSPLLSPSCPAASNSTTHDRTYSCINNHHTHILPHADTAAGETDALENGHVHGDGGALHHLKAPSGTWLSSFLSLLNNILGTGMLAMPSAIASLGVAFGALMIGLSAAMAVFGLTILVRAAHKMGESYRRCSSFSTIAQATYPAAAKLFDVAVAVKCFGVSVSYLFIVGDLMPKVVLGFAPNTPSGAIYLTKQFWITVGVAVITRPAFFRDLSSLRYTAAIALTSVLYLVVAVITLALKPQEGMPPHVAWQDITWFKVDISLFTALPIMVFSFTCHQNILTVYNELVDNTPRRVSHIVCTAVPIAFTIYQMIGITGYITFGANVKSNIIANYPANSLLVTGGQLAISTLVIVSYPLQLHPARASLDRVIGRREDPKSPMPSLRFSVLTLSLLLSAYLLAISVESLSKILALVGATGSTAICYILPGILYHRISLQYDADTWENRLLRQLSLAMSMFGFSLMVFCVTVQFLPFPLPPSSSTHDMLQLS</sequence>
<keyword evidence="6" id="KW-0029">Amino-acid transport</keyword>
<comment type="similarity">
    <text evidence="2">Belongs to the amino acid/polyamine transporter 2 family.</text>
</comment>
<evidence type="ECO:0000313" key="12">
    <source>
        <dbReference type="EMBL" id="TPX46378.1"/>
    </source>
</evidence>
<keyword evidence="4" id="KW-0926">Vacuole</keyword>
<comment type="caution">
    <text evidence="13">The sequence shown here is derived from an EMBL/GenBank/DDBJ whole genome shotgun (WGS) entry which is preliminary data.</text>
</comment>
<keyword evidence="7 10" id="KW-1133">Transmembrane helix</keyword>
<evidence type="ECO:0000256" key="3">
    <source>
        <dbReference type="ARBA" id="ARBA00022448"/>
    </source>
</evidence>
<feature type="transmembrane region" description="Helical" evidence="10">
    <location>
        <begin position="294"/>
        <end position="312"/>
    </location>
</feature>
<feature type="transmembrane region" description="Helical" evidence="10">
    <location>
        <begin position="133"/>
        <end position="156"/>
    </location>
</feature>
<evidence type="ECO:0000313" key="13">
    <source>
        <dbReference type="EMBL" id="TPX47802.1"/>
    </source>
</evidence>
<dbReference type="GO" id="GO:0005290">
    <property type="term" value="F:L-histidine transmembrane transporter activity"/>
    <property type="evidence" value="ECO:0007669"/>
    <property type="project" value="TreeGrafter"/>
</dbReference>
<dbReference type="GO" id="GO:0005302">
    <property type="term" value="F:L-tyrosine transmembrane transporter activity"/>
    <property type="evidence" value="ECO:0007669"/>
    <property type="project" value="TreeGrafter"/>
</dbReference>
<dbReference type="GO" id="GO:0000329">
    <property type="term" value="C:fungal-type vacuole membrane"/>
    <property type="evidence" value="ECO:0007669"/>
    <property type="project" value="TreeGrafter"/>
</dbReference>
<feature type="transmembrane region" description="Helical" evidence="10">
    <location>
        <begin position="418"/>
        <end position="438"/>
    </location>
</feature>
<keyword evidence="3" id="KW-0813">Transport</keyword>
<dbReference type="STRING" id="286115.A0A507D8B7"/>
<dbReference type="OrthoDB" id="438545at2759"/>
<dbReference type="Pfam" id="PF01490">
    <property type="entry name" value="Aa_trans"/>
    <property type="match status" value="1"/>
</dbReference>
<feature type="compositionally biased region" description="Low complexity" evidence="9">
    <location>
        <begin position="1"/>
        <end position="22"/>
    </location>
</feature>
<comment type="subcellular location">
    <subcellularLocation>
        <location evidence="1">Vacuole membrane</location>
        <topology evidence="1">Multi-pass membrane protein</topology>
    </subcellularLocation>
</comment>
<evidence type="ECO:0000256" key="1">
    <source>
        <dbReference type="ARBA" id="ARBA00004128"/>
    </source>
</evidence>
<dbReference type="EMBL" id="QEAM01000068">
    <property type="protein sequence ID" value="TPX47802.1"/>
    <property type="molecule type" value="Genomic_DNA"/>
</dbReference>
<feature type="transmembrane region" description="Helical" evidence="10">
    <location>
        <begin position="333"/>
        <end position="356"/>
    </location>
</feature>
<feature type="domain" description="Amino acid transporter transmembrane" evidence="11">
    <location>
        <begin position="102"/>
        <end position="503"/>
    </location>
</feature>
<evidence type="ECO:0000256" key="8">
    <source>
        <dbReference type="ARBA" id="ARBA00023136"/>
    </source>
</evidence>
<protein>
    <recommendedName>
        <fullName evidence="11">Amino acid transporter transmembrane domain-containing protein</fullName>
    </recommendedName>
</protein>
<keyword evidence="8 10" id="KW-0472">Membrane</keyword>
<keyword evidence="5 10" id="KW-0812">Transmembrane</keyword>
<evidence type="ECO:0000313" key="14">
    <source>
        <dbReference type="Proteomes" id="UP000317494"/>
    </source>
</evidence>
<organism evidence="13 15">
    <name type="scientific">Synchytrium endobioticum</name>
    <dbReference type="NCBI Taxonomy" id="286115"/>
    <lineage>
        <taxon>Eukaryota</taxon>
        <taxon>Fungi</taxon>
        <taxon>Fungi incertae sedis</taxon>
        <taxon>Chytridiomycota</taxon>
        <taxon>Chytridiomycota incertae sedis</taxon>
        <taxon>Chytridiomycetes</taxon>
        <taxon>Synchytriales</taxon>
        <taxon>Synchytriaceae</taxon>
        <taxon>Synchytrium</taxon>
    </lineage>
</organism>
<feature type="transmembrane region" description="Helical" evidence="10">
    <location>
        <begin position="376"/>
        <end position="397"/>
    </location>
</feature>
<name>A0A507D8B7_9FUNG</name>
<feature type="region of interest" description="Disordered" evidence="9">
    <location>
        <begin position="1"/>
        <end position="49"/>
    </location>
</feature>
<feature type="transmembrane region" description="Helical" evidence="10">
    <location>
        <begin position="256"/>
        <end position="274"/>
    </location>
</feature>
<dbReference type="PANTHER" id="PTHR22950">
    <property type="entry name" value="AMINO ACID TRANSPORTER"/>
    <property type="match status" value="1"/>
</dbReference>
<evidence type="ECO:0000256" key="2">
    <source>
        <dbReference type="ARBA" id="ARBA00008066"/>
    </source>
</evidence>
<evidence type="ECO:0000313" key="15">
    <source>
        <dbReference type="Proteomes" id="UP000320475"/>
    </source>
</evidence>
<dbReference type="VEuPathDB" id="FungiDB:SeMB42_g03718"/>
<evidence type="ECO:0000256" key="4">
    <source>
        <dbReference type="ARBA" id="ARBA00022554"/>
    </source>
</evidence>
<gene>
    <name evidence="13" type="ORF">SeLEV6574_g02450</name>
    <name evidence="12" type="ORF">SeMB42_g03718</name>
</gene>
<dbReference type="GO" id="GO:0005313">
    <property type="term" value="F:L-glutamate transmembrane transporter activity"/>
    <property type="evidence" value="ECO:0007669"/>
    <property type="project" value="TreeGrafter"/>
</dbReference>
<dbReference type="PANTHER" id="PTHR22950:SF678">
    <property type="entry name" value="VACUOLAR AMINO ACID TRANSPORTER 5-RELATED"/>
    <property type="match status" value="1"/>
</dbReference>
<accession>A0A507D8B7</accession>
<feature type="transmembrane region" description="Helical" evidence="10">
    <location>
        <begin position="223"/>
        <end position="244"/>
    </location>
</feature>
<evidence type="ECO:0000259" key="11">
    <source>
        <dbReference type="Pfam" id="PF01490"/>
    </source>
</evidence>
<evidence type="ECO:0000256" key="10">
    <source>
        <dbReference type="SAM" id="Phobius"/>
    </source>
</evidence>
<evidence type="ECO:0000256" key="9">
    <source>
        <dbReference type="SAM" id="MobiDB-lite"/>
    </source>
</evidence>
<evidence type="ECO:0000256" key="6">
    <source>
        <dbReference type="ARBA" id="ARBA00022970"/>
    </source>
</evidence>
<keyword evidence="14" id="KW-1185">Reference proteome</keyword>
<dbReference type="AlphaFoldDB" id="A0A507D8B7"/>
<feature type="transmembrane region" description="Helical" evidence="10">
    <location>
        <begin position="485"/>
        <end position="506"/>
    </location>
</feature>
<dbReference type="Proteomes" id="UP000317494">
    <property type="component" value="Unassembled WGS sequence"/>
</dbReference>
<dbReference type="Proteomes" id="UP000320475">
    <property type="component" value="Unassembled WGS sequence"/>
</dbReference>
<evidence type="ECO:0000256" key="5">
    <source>
        <dbReference type="ARBA" id="ARBA00022692"/>
    </source>
</evidence>